<keyword evidence="4" id="KW-0804">Transcription</keyword>
<evidence type="ECO:0000256" key="5">
    <source>
        <dbReference type="ARBA" id="ARBA00023242"/>
    </source>
</evidence>
<evidence type="ECO:0000256" key="3">
    <source>
        <dbReference type="ARBA" id="ARBA00023125"/>
    </source>
</evidence>
<dbReference type="GO" id="GO:0003700">
    <property type="term" value="F:DNA-binding transcription factor activity"/>
    <property type="evidence" value="ECO:0007669"/>
    <property type="project" value="InterPro"/>
</dbReference>
<dbReference type="SMART" id="SM00380">
    <property type="entry name" value="AP2"/>
    <property type="match status" value="1"/>
</dbReference>
<gene>
    <name evidence="8" type="ORF">KP509_28G040800</name>
</gene>
<dbReference type="Proteomes" id="UP000825935">
    <property type="component" value="Chromosome 28"/>
</dbReference>
<dbReference type="FunFam" id="3.30.730.10:FF:000001">
    <property type="entry name" value="Ethylene-responsive transcription factor 2"/>
    <property type="match status" value="1"/>
</dbReference>
<accession>A0A8T2RE06</accession>
<evidence type="ECO:0000256" key="2">
    <source>
        <dbReference type="ARBA" id="ARBA00023015"/>
    </source>
</evidence>
<dbReference type="Gene3D" id="3.30.730.10">
    <property type="entry name" value="AP2/ERF domain"/>
    <property type="match status" value="1"/>
</dbReference>
<dbReference type="InterPro" id="IPR036955">
    <property type="entry name" value="AP2/ERF_dom_sf"/>
</dbReference>
<evidence type="ECO:0000256" key="1">
    <source>
        <dbReference type="ARBA" id="ARBA00004123"/>
    </source>
</evidence>
<dbReference type="Pfam" id="PF00847">
    <property type="entry name" value="AP2"/>
    <property type="match status" value="1"/>
</dbReference>
<evidence type="ECO:0000313" key="9">
    <source>
        <dbReference type="Proteomes" id="UP000825935"/>
    </source>
</evidence>
<keyword evidence="9" id="KW-1185">Reference proteome</keyword>
<dbReference type="AlphaFoldDB" id="A0A8T2RE06"/>
<dbReference type="GO" id="GO:0003677">
    <property type="term" value="F:DNA binding"/>
    <property type="evidence" value="ECO:0007669"/>
    <property type="project" value="UniProtKB-KW"/>
</dbReference>
<feature type="domain" description="AP2/ERF" evidence="7">
    <location>
        <begin position="25"/>
        <end position="82"/>
    </location>
</feature>
<evidence type="ECO:0000313" key="8">
    <source>
        <dbReference type="EMBL" id="KAH7293753.1"/>
    </source>
</evidence>
<dbReference type="PANTHER" id="PTHR31677:SF157">
    <property type="entry name" value="AP2_ERF DOMAIN-CONTAINING PROTEIN"/>
    <property type="match status" value="1"/>
</dbReference>
<comment type="subcellular location">
    <subcellularLocation>
        <location evidence="1">Nucleus</location>
    </subcellularLocation>
</comment>
<evidence type="ECO:0000259" key="7">
    <source>
        <dbReference type="PROSITE" id="PS51032"/>
    </source>
</evidence>
<dbReference type="PROSITE" id="PS51032">
    <property type="entry name" value="AP2_ERF"/>
    <property type="match status" value="1"/>
</dbReference>
<keyword evidence="2" id="KW-0805">Transcription regulation</keyword>
<keyword evidence="3" id="KW-0238">DNA-binding</keyword>
<dbReference type="PANTHER" id="PTHR31677">
    <property type="entry name" value="AP2 DOMAIN CLASS TRANSCRIPTION FACTOR"/>
    <property type="match status" value="1"/>
</dbReference>
<reference evidence="8" key="1">
    <citation type="submission" date="2021-08" db="EMBL/GenBank/DDBJ databases">
        <title>WGS assembly of Ceratopteris richardii.</title>
        <authorList>
            <person name="Marchant D.B."/>
            <person name="Chen G."/>
            <person name="Jenkins J."/>
            <person name="Shu S."/>
            <person name="Leebens-Mack J."/>
            <person name="Grimwood J."/>
            <person name="Schmutz J."/>
            <person name="Soltis P."/>
            <person name="Soltis D."/>
            <person name="Chen Z.-H."/>
        </authorList>
    </citation>
    <scope>NUCLEOTIDE SEQUENCE</scope>
    <source>
        <strain evidence="8">Whitten #5841</strain>
        <tissue evidence="8">Leaf</tissue>
    </source>
</reference>
<name>A0A8T2RE06_CERRI</name>
<organism evidence="8 9">
    <name type="scientific">Ceratopteris richardii</name>
    <name type="common">Triangle waterfern</name>
    <dbReference type="NCBI Taxonomy" id="49495"/>
    <lineage>
        <taxon>Eukaryota</taxon>
        <taxon>Viridiplantae</taxon>
        <taxon>Streptophyta</taxon>
        <taxon>Embryophyta</taxon>
        <taxon>Tracheophyta</taxon>
        <taxon>Polypodiopsida</taxon>
        <taxon>Polypodiidae</taxon>
        <taxon>Polypodiales</taxon>
        <taxon>Pteridineae</taxon>
        <taxon>Pteridaceae</taxon>
        <taxon>Parkerioideae</taxon>
        <taxon>Ceratopteris</taxon>
    </lineage>
</organism>
<dbReference type="SUPFAM" id="SSF54171">
    <property type="entry name" value="DNA-binding domain"/>
    <property type="match status" value="1"/>
</dbReference>
<dbReference type="GO" id="GO:0005634">
    <property type="term" value="C:nucleus"/>
    <property type="evidence" value="ECO:0007669"/>
    <property type="project" value="UniProtKB-SubCell"/>
</dbReference>
<dbReference type="EMBL" id="CM035433">
    <property type="protein sequence ID" value="KAH7293753.1"/>
    <property type="molecule type" value="Genomic_DNA"/>
</dbReference>
<protein>
    <recommendedName>
        <fullName evidence="7">AP2/ERF domain-containing protein</fullName>
    </recommendedName>
</protein>
<keyword evidence="5" id="KW-0539">Nucleus</keyword>
<dbReference type="InterPro" id="IPR016177">
    <property type="entry name" value="DNA-bd_dom_sf"/>
</dbReference>
<feature type="region of interest" description="Disordered" evidence="6">
    <location>
        <begin position="220"/>
        <end position="240"/>
    </location>
</feature>
<dbReference type="InterPro" id="IPR001471">
    <property type="entry name" value="AP2/ERF_dom"/>
</dbReference>
<comment type="caution">
    <text evidence="8">The sequence shown here is derived from an EMBL/GenBank/DDBJ whole genome shotgun (WGS) entry which is preliminary data.</text>
</comment>
<evidence type="ECO:0000256" key="6">
    <source>
        <dbReference type="SAM" id="MobiDB-lite"/>
    </source>
</evidence>
<evidence type="ECO:0000256" key="4">
    <source>
        <dbReference type="ARBA" id="ARBA00023163"/>
    </source>
</evidence>
<sequence length="275" mass="29833">MANSEDGTGSLVPADGELCCQPAARYRGVRKRPWGRYAAEIRDPWKKTRVWLGTYDTAEEAAQAYDSAAFSLRGCKAKTNFPVPLQELRVHPMRTTSQNGSALSAVSDSQFHGVLSASGHPHQRLSWPKEALMSGSSSGTMSSSSKLFPYGLGTGKMMSSVKICGQNGLQYLHEKASTPSRLKTSQVKLELGGFPGFDTRMHATAFGLPAMERGFTMLRQNAPDSHSDSGSSSSVVLDAEQSPQRIQAMKILFPDLNLLPGEEEEDTEEASKKLS</sequence>
<proteinExistence type="predicted"/>
<dbReference type="OrthoDB" id="1931494at2759"/>
<dbReference type="CDD" id="cd00018">
    <property type="entry name" value="AP2"/>
    <property type="match status" value="1"/>
</dbReference>
<dbReference type="PRINTS" id="PR00367">
    <property type="entry name" value="ETHRSPELEMNT"/>
</dbReference>